<evidence type="ECO:0008006" key="3">
    <source>
        <dbReference type="Google" id="ProtNLM"/>
    </source>
</evidence>
<accession>A5EWR2</accession>
<dbReference type="HOGENOM" id="CLU_2143182_0_0_6"/>
<dbReference type="AlphaFoldDB" id="A5EWR2"/>
<dbReference type="KEGG" id="dno:DNO_0103"/>
<dbReference type="EMBL" id="CP000513">
    <property type="protein sequence ID" value="ABQ13730.1"/>
    <property type="molecule type" value="Genomic_DNA"/>
</dbReference>
<dbReference type="InterPro" id="IPR014710">
    <property type="entry name" value="RmlC-like_jellyroll"/>
</dbReference>
<keyword evidence="2" id="KW-1185">Reference proteome</keyword>
<gene>
    <name evidence="1" type="ordered locus">DNO_0103</name>
</gene>
<dbReference type="OrthoDB" id="7067564at2"/>
<name>A5EWR2_DICNV</name>
<protein>
    <recommendedName>
        <fullName evidence="3">AraC-type arabinose-binding/dimerisation domain-containing protein</fullName>
    </recommendedName>
</protein>
<dbReference type="InterPro" id="IPR011051">
    <property type="entry name" value="RmlC_Cupin_sf"/>
</dbReference>
<sequence length="98" mass="10860">MQHYALDPNALLGGILAEDETQQIVQLALQKGNEIPPYCANAVILLIVFNGRAEIITQQEKYTAAQYDIIRLAANERHRISALEDNTLILAVKQFVAA</sequence>
<organism evidence="1 2">
    <name type="scientific">Dichelobacter nodosus (strain VCS1703A)</name>
    <dbReference type="NCBI Taxonomy" id="246195"/>
    <lineage>
        <taxon>Bacteria</taxon>
        <taxon>Pseudomonadati</taxon>
        <taxon>Pseudomonadota</taxon>
        <taxon>Gammaproteobacteria</taxon>
        <taxon>Cardiobacteriales</taxon>
        <taxon>Cardiobacteriaceae</taxon>
        <taxon>Dichelobacter</taxon>
    </lineage>
</organism>
<dbReference type="eggNOG" id="COG1917">
    <property type="taxonomic scope" value="Bacteria"/>
</dbReference>
<evidence type="ECO:0000313" key="1">
    <source>
        <dbReference type="EMBL" id="ABQ13730.1"/>
    </source>
</evidence>
<dbReference type="SUPFAM" id="SSF51182">
    <property type="entry name" value="RmlC-like cupins"/>
    <property type="match status" value="1"/>
</dbReference>
<proteinExistence type="predicted"/>
<dbReference type="Proteomes" id="UP000000248">
    <property type="component" value="Chromosome"/>
</dbReference>
<dbReference type="RefSeq" id="WP_011927854.1">
    <property type="nucleotide sequence ID" value="NC_009446.1"/>
</dbReference>
<dbReference type="Gene3D" id="2.60.120.10">
    <property type="entry name" value="Jelly Rolls"/>
    <property type="match status" value="1"/>
</dbReference>
<dbReference type="STRING" id="246195.DNO_0103"/>
<evidence type="ECO:0000313" key="2">
    <source>
        <dbReference type="Proteomes" id="UP000000248"/>
    </source>
</evidence>
<reference evidence="1 2" key="1">
    <citation type="journal article" date="2007" name="Nat. Biotechnol.">
        <title>Genome sequence and identification of candidate vaccine antigens from the animal pathogen Dichelobacter nodosus.</title>
        <authorList>
            <person name="Myers G.S."/>
            <person name="Parker D."/>
            <person name="Al-Hasani K."/>
            <person name="Kennan R.M."/>
            <person name="Seemann T."/>
            <person name="Ren Q."/>
            <person name="Badger J.H."/>
            <person name="Selengut J.D."/>
            <person name="Deboy R.T."/>
            <person name="Tettelin H."/>
            <person name="Boyce J.D."/>
            <person name="McCarl V.P."/>
            <person name="Han X."/>
            <person name="Nelson W.C."/>
            <person name="Madupu R."/>
            <person name="Mohamoud Y."/>
            <person name="Holley T."/>
            <person name="Fedorova N."/>
            <person name="Khouri H."/>
            <person name="Bottomley S.P."/>
            <person name="Whittington R.J."/>
            <person name="Adler B."/>
            <person name="Songer J.G."/>
            <person name="Rood J.I."/>
            <person name="Paulsen I.T."/>
        </authorList>
    </citation>
    <scope>NUCLEOTIDE SEQUENCE [LARGE SCALE GENOMIC DNA]</scope>
    <source>
        <strain evidence="1 2">VCS1703A</strain>
    </source>
</reference>